<gene>
    <name evidence="2" type="primary">Dsim\GD14610</name>
    <name evidence="2" type="ORF">Dsim_GD14610</name>
</gene>
<proteinExistence type="predicted"/>
<feature type="region of interest" description="Disordered" evidence="1">
    <location>
        <begin position="40"/>
        <end position="63"/>
    </location>
</feature>
<organism evidence="2 3">
    <name type="scientific">Drosophila simulans</name>
    <name type="common">Fruit fly</name>
    <dbReference type="NCBI Taxonomy" id="7240"/>
    <lineage>
        <taxon>Eukaryota</taxon>
        <taxon>Metazoa</taxon>
        <taxon>Ecdysozoa</taxon>
        <taxon>Arthropoda</taxon>
        <taxon>Hexapoda</taxon>
        <taxon>Insecta</taxon>
        <taxon>Pterygota</taxon>
        <taxon>Neoptera</taxon>
        <taxon>Endopterygota</taxon>
        <taxon>Diptera</taxon>
        <taxon>Brachycera</taxon>
        <taxon>Muscomorpha</taxon>
        <taxon>Ephydroidea</taxon>
        <taxon>Drosophilidae</taxon>
        <taxon>Drosophila</taxon>
        <taxon>Sophophora</taxon>
    </lineage>
</organism>
<name>B4QM98_DROSI</name>
<dbReference type="AlphaFoldDB" id="B4QM98"/>
<accession>B4QM98</accession>
<evidence type="ECO:0000313" key="2">
    <source>
        <dbReference type="EMBL" id="EDX10667.1"/>
    </source>
</evidence>
<sequence length="63" mass="6789">MGQLQLQLPAELVPCHSESRCESDGLMQFLVGGQLQPVTHLSSRTGKPEHSASAKISKRLAGF</sequence>
<reference evidence="2 3" key="1">
    <citation type="journal article" date="2007" name="Nature">
        <title>Evolution of genes and genomes on the Drosophila phylogeny.</title>
        <authorList>
            <consortium name="Drosophila 12 Genomes Consortium"/>
            <person name="Clark A.G."/>
            <person name="Eisen M.B."/>
            <person name="Smith D.R."/>
            <person name="Bergman C.M."/>
            <person name="Oliver B."/>
            <person name="Markow T.A."/>
            <person name="Kaufman T.C."/>
            <person name="Kellis M."/>
            <person name="Gelbart W."/>
            <person name="Iyer V.N."/>
            <person name="Pollard D.A."/>
            <person name="Sackton T.B."/>
            <person name="Larracuente A.M."/>
            <person name="Singh N.D."/>
            <person name="Abad J.P."/>
            <person name="Abt D.N."/>
            <person name="Adryan B."/>
            <person name="Aguade M."/>
            <person name="Akashi H."/>
            <person name="Anderson W.W."/>
            <person name="Aquadro C.F."/>
            <person name="Ardell D.H."/>
            <person name="Arguello R."/>
            <person name="Artieri C.G."/>
            <person name="Barbash D.A."/>
            <person name="Barker D."/>
            <person name="Barsanti P."/>
            <person name="Batterham P."/>
            <person name="Batzoglou S."/>
            <person name="Begun D."/>
            <person name="Bhutkar A."/>
            <person name="Blanco E."/>
            <person name="Bosak S.A."/>
            <person name="Bradley R.K."/>
            <person name="Brand A.D."/>
            <person name="Brent M.R."/>
            <person name="Brooks A.N."/>
            <person name="Brown R.H."/>
            <person name="Butlin R.K."/>
            <person name="Caggese C."/>
            <person name="Calvi B.R."/>
            <person name="Bernardo de Carvalho A."/>
            <person name="Caspi A."/>
            <person name="Castrezana S."/>
            <person name="Celniker S.E."/>
            <person name="Chang J.L."/>
            <person name="Chapple C."/>
            <person name="Chatterji S."/>
            <person name="Chinwalla A."/>
            <person name="Civetta A."/>
            <person name="Clifton S.W."/>
            <person name="Comeron J.M."/>
            <person name="Costello J.C."/>
            <person name="Coyne J.A."/>
            <person name="Daub J."/>
            <person name="David R.G."/>
            <person name="Delcher A.L."/>
            <person name="Delehaunty K."/>
            <person name="Do C.B."/>
            <person name="Ebling H."/>
            <person name="Edwards K."/>
            <person name="Eickbush T."/>
            <person name="Evans J.D."/>
            <person name="Filipski A."/>
            <person name="Findeiss S."/>
            <person name="Freyhult E."/>
            <person name="Fulton L."/>
            <person name="Fulton R."/>
            <person name="Garcia A.C."/>
            <person name="Gardiner A."/>
            <person name="Garfield D.A."/>
            <person name="Garvin B.E."/>
            <person name="Gibson G."/>
            <person name="Gilbert D."/>
            <person name="Gnerre S."/>
            <person name="Godfrey J."/>
            <person name="Good R."/>
            <person name="Gotea V."/>
            <person name="Gravely B."/>
            <person name="Greenberg A.J."/>
            <person name="Griffiths-Jones S."/>
            <person name="Gross S."/>
            <person name="Guigo R."/>
            <person name="Gustafson E.A."/>
            <person name="Haerty W."/>
            <person name="Hahn M.W."/>
            <person name="Halligan D.L."/>
            <person name="Halpern A.L."/>
            <person name="Halter G.M."/>
            <person name="Han M.V."/>
            <person name="Heger A."/>
            <person name="Hillier L."/>
            <person name="Hinrichs A.S."/>
            <person name="Holmes I."/>
            <person name="Hoskins R.A."/>
            <person name="Hubisz M.J."/>
            <person name="Hultmark D."/>
            <person name="Huntley M.A."/>
            <person name="Jaffe D.B."/>
            <person name="Jagadeeshan S."/>
            <person name="Jeck W.R."/>
            <person name="Johnson J."/>
            <person name="Jones C.D."/>
            <person name="Jordan W.C."/>
            <person name="Karpen G.H."/>
            <person name="Kataoka E."/>
            <person name="Keightley P.D."/>
            <person name="Kheradpour P."/>
            <person name="Kirkness E.F."/>
            <person name="Koerich L.B."/>
            <person name="Kristiansen K."/>
            <person name="Kudrna D."/>
            <person name="Kulathinal R.J."/>
            <person name="Kumar S."/>
            <person name="Kwok R."/>
            <person name="Lander E."/>
            <person name="Langley C.H."/>
            <person name="Lapoint R."/>
            <person name="Lazzaro B.P."/>
            <person name="Lee S.J."/>
            <person name="Levesque L."/>
            <person name="Li R."/>
            <person name="Lin C.F."/>
            <person name="Lin M.F."/>
            <person name="Lindblad-Toh K."/>
            <person name="Llopart A."/>
            <person name="Long M."/>
            <person name="Low L."/>
            <person name="Lozovsky E."/>
            <person name="Lu J."/>
            <person name="Luo M."/>
            <person name="Machado C.A."/>
            <person name="Makalowski W."/>
            <person name="Marzo M."/>
            <person name="Matsuda M."/>
            <person name="Matzkin L."/>
            <person name="McAllister B."/>
            <person name="McBride C.S."/>
            <person name="McKernan B."/>
            <person name="McKernan K."/>
            <person name="Mendez-Lago M."/>
            <person name="Minx P."/>
            <person name="Mollenhauer M.U."/>
            <person name="Montooth K."/>
            <person name="Mount S.M."/>
            <person name="Mu X."/>
            <person name="Myers E."/>
            <person name="Negre B."/>
            <person name="Newfeld S."/>
            <person name="Nielsen R."/>
            <person name="Noor M.A."/>
            <person name="O'Grady P."/>
            <person name="Pachter L."/>
            <person name="Papaceit M."/>
            <person name="Parisi M.J."/>
            <person name="Parisi M."/>
            <person name="Parts L."/>
            <person name="Pedersen J.S."/>
            <person name="Pesole G."/>
            <person name="Phillippy A.M."/>
            <person name="Ponting C.P."/>
            <person name="Pop M."/>
            <person name="Porcelli D."/>
            <person name="Powell J.R."/>
            <person name="Prohaska S."/>
            <person name="Pruitt K."/>
            <person name="Puig M."/>
            <person name="Quesneville H."/>
            <person name="Ram K.R."/>
            <person name="Rand D."/>
            <person name="Rasmussen M.D."/>
            <person name="Reed L.K."/>
            <person name="Reenan R."/>
            <person name="Reily A."/>
            <person name="Remington K.A."/>
            <person name="Rieger T.T."/>
            <person name="Ritchie M.G."/>
            <person name="Robin C."/>
            <person name="Rogers Y.H."/>
            <person name="Rohde C."/>
            <person name="Rozas J."/>
            <person name="Rubenfield M.J."/>
            <person name="Ruiz A."/>
            <person name="Russo S."/>
            <person name="Salzberg S.L."/>
            <person name="Sanchez-Gracia A."/>
            <person name="Saranga D.J."/>
            <person name="Sato H."/>
            <person name="Schaeffer S.W."/>
            <person name="Schatz M.C."/>
            <person name="Schlenke T."/>
            <person name="Schwartz R."/>
            <person name="Segarra C."/>
            <person name="Singh R.S."/>
            <person name="Sirot L."/>
            <person name="Sirota M."/>
            <person name="Sisneros N.B."/>
            <person name="Smith C.D."/>
            <person name="Smith T.F."/>
            <person name="Spieth J."/>
            <person name="Stage D.E."/>
            <person name="Stark A."/>
            <person name="Stephan W."/>
            <person name="Strausberg R.L."/>
            <person name="Strempel S."/>
            <person name="Sturgill D."/>
            <person name="Sutton G."/>
            <person name="Sutton G.G."/>
            <person name="Tao W."/>
            <person name="Teichmann S."/>
            <person name="Tobari Y.N."/>
            <person name="Tomimura Y."/>
            <person name="Tsolas J.M."/>
            <person name="Valente V.L."/>
            <person name="Venter E."/>
            <person name="Venter J.C."/>
            <person name="Vicario S."/>
            <person name="Vieira F.G."/>
            <person name="Vilella A.J."/>
            <person name="Villasante A."/>
            <person name="Walenz B."/>
            <person name="Wang J."/>
            <person name="Wasserman M."/>
            <person name="Watts T."/>
            <person name="Wilson D."/>
            <person name="Wilson R.K."/>
            <person name="Wing R.A."/>
            <person name="Wolfner M.F."/>
            <person name="Wong A."/>
            <person name="Wong G.K."/>
            <person name="Wu C.I."/>
            <person name="Wu G."/>
            <person name="Yamamoto D."/>
            <person name="Yang H.P."/>
            <person name="Yang S.P."/>
            <person name="Yorke J.A."/>
            <person name="Yoshida K."/>
            <person name="Zdobnov E."/>
            <person name="Zhang P."/>
            <person name="Zhang Y."/>
            <person name="Zimin A.V."/>
            <person name="Baldwin J."/>
            <person name="Abdouelleil A."/>
            <person name="Abdulkadir J."/>
            <person name="Abebe A."/>
            <person name="Abera B."/>
            <person name="Abreu J."/>
            <person name="Acer S.C."/>
            <person name="Aftuck L."/>
            <person name="Alexander A."/>
            <person name="An P."/>
            <person name="Anderson E."/>
            <person name="Anderson S."/>
            <person name="Arachi H."/>
            <person name="Azer M."/>
            <person name="Bachantsang P."/>
            <person name="Barry A."/>
            <person name="Bayul T."/>
            <person name="Berlin A."/>
            <person name="Bessette D."/>
            <person name="Bloom T."/>
            <person name="Blye J."/>
            <person name="Boguslavskiy L."/>
            <person name="Bonnet C."/>
            <person name="Boukhgalter B."/>
            <person name="Bourzgui I."/>
            <person name="Brown A."/>
            <person name="Cahill P."/>
            <person name="Channer S."/>
            <person name="Cheshatsang Y."/>
            <person name="Chuda L."/>
            <person name="Citroen M."/>
            <person name="Collymore A."/>
            <person name="Cooke P."/>
            <person name="Costello M."/>
            <person name="D'Aco K."/>
            <person name="Daza R."/>
            <person name="De Haan G."/>
            <person name="DeGray S."/>
            <person name="DeMaso C."/>
            <person name="Dhargay N."/>
            <person name="Dooley K."/>
            <person name="Dooley E."/>
            <person name="Doricent M."/>
            <person name="Dorje P."/>
            <person name="Dorjee K."/>
            <person name="Dupes A."/>
            <person name="Elong R."/>
            <person name="Falk J."/>
            <person name="Farina A."/>
            <person name="Faro S."/>
            <person name="Ferguson D."/>
            <person name="Fisher S."/>
            <person name="Foley C.D."/>
            <person name="Franke A."/>
            <person name="Friedrich D."/>
            <person name="Gadbois L."/>
            <person name="Gearin G."/>
            <person name="Gearin C.R."/>
            <person name="Giannoukos G."/>
            <person name="Goode T."/>
            <person name="Graham J."/>
            <person name="Grandbois E."/>
            <person name="Grewal S."/>
            <person name="Gyaltsen K."/>
            <person name="Hafez N."/>
            <person name="Hagos B."/>
            <person name="Hall J."/>
            <person name="Henson C."/>
            <person name="Hollinger A."/>
            <person name="Honan T."/>
            <person name="Huard M.D."/>
            <person name="Hughes L."/>
            <person name="Hurhula B."/>
            <person name="Husby M.E."/>
            <person name="Kamat A."/>
            <person name="Kanga B."/>
            <person name="Kashin S."/>
            <person name="Khazanovich D."/>
            <person name="Kisner P."/>
            <person name="Lance K."/>
            <person name="Lara M."/>
            <person name="Lee W."/>
            <person name="Lennon N."/>
            <person name="Letendre F."/>
            <person name="LeVine R."/>
            <person name="Lipovsky A."/>
            <person name="Liu X."/>
            <person name="Liu J."/>
            <person name="Liu S."/>
            <person name="Lokyitsang T."/>
            <person name="Lokyitsang Y."/>
            <person name="Lubonja R."/>
            <person name="Lui A."/>
            <person name="MacDonald P."/>
            <person name="Magnisalis V."/>
            <person name="Maru K."/>
            <person name="Matthews C."/>
            <person name="McCusker W."/>
            <person name="McDonough S."/>
            <person name="Mehta T."/>
            <person name="Meldrim J."/>
            <person name="Meneus L."/>
            <person name="Mihai O."/>
            <person name="Mihalev A."/>
            <person name="Mihova T."/>
            <person name="Mittelman R."/>
            <person name="Mlenga V."/>
            <person name="Montmayeur A."/>
            <person name="Mulrain L."/>
            <person name="Navidi A."/>
            <person name="Naylor J."/>
            <person name="Negash T."/>
            <person name="Nguyen T."/>
            <person name="Nguyen N."/>
            <person name="Nicol R."/>
            <person name="Norbu C."/>
            <person name="Norbu N."/>
            <person name="Novod N."/>
            <person name="O'Neill B."/>
            <person name="Osman S."/>
            <person name="Markiewicz E."/>
            <person name="Oyono O.L."/>
            <person name="Patti C."/>
            <person name="Phunkhang P."/>
            <person name="Pierre F."/>
            <person name="Priest M."/>
            <person name="Raghuraman S."/>
            <person name="Rege F."/>
            <person name="Reyes R."/>
            <person name="Rise C."/>
            <person name="Rogov P."/>
            <person name="Ross K."/>
            <person name="Ryan E."/>
            <person name="Settipalli S."/>
            <person name="Shea T."/>
            <person name="Sherpa N."/>
            <person name="Shi L."/>
            <person name="Shih D."/>
            <person name="Sparrow T."/>
            <person name="Spaulding J."/>
            <person name="Stalker J."/>
            <person name="Stange-Thomann N."/>
            <person name="Stavropoulos S."/>
            <person name="Stone C."/>
            <person name="Strader C."/>
            <person name="Tesfaye S."/>
            <person name="Thomson T."/>
            <person name="Thoulutsang Y."/>
            <person name="Thoulutsang D."/>
            <person name="Topham K."/>
            <person name="Topping I."/>
            <person name="Tsamla T."/>
            <person name="Vassiliev H."/>
            <person name="Vo A."/>
            <person name="Wangchuk T."/>
            <person name="Wangdi T."/>
            <person name="Weiand M."/>
            <person name="Wilkinson J."/>
            <person name="Wilson A."/>
            <person name="Yadav S."/>
            <person name="Young G."/>
            <person name="Yu Q."/>
            <person name="Zembek L."/>
            <person name="Zhong D."/>
            <person name="Zimmer A."/>
            <person name="Zwirko Z."/>
            <person name="Jaffe D.B."/>
            <person name="Alvarez P."/>
            <person name="Brockman W."/>
            <person name="Butler J."/>
            <person name="Chin C."/>
            <person name="Gnerre S."/>
            <person name="Grabherr M."/>
            <person name="Kleber M."/>
            <person name="Mauceli E."/>
            <person name="MacCallum I."/>
        </authorList>
    </citation>
    <scope>NUCLEOTIDE SEQUENCE [LARGE SCALE GENOMIC DNA]</scope>
    <source>
        <strain evidence="3">white501</strain>
    </source>
</reference>
<evidence type="ECO:0000256" key="1">
    <source>
        <dbReference type="SAM" id="MobiDB-lite"/>
    </source>
</evidence>
<protein>
    <submittedName>
        <fullName evidence="2">GD14610</fullName>
    </submittedName>
</protein>
<dbReference type="PhylomeDB" id="B4QM98"/>
<dbReference type="Proteomes" id="UP000000304">
    <property type="component" value="Chromosome 3L"/>
</dbReference>
<evidence type="ECO:0000313" key="3">
    <source>
        <dbReference type="Proteomes" id="UP000000304"/>
    </source>
</evidence>
<dbReference type="HOGENOM" id="CLU_2888168_0_0_1"/>
<dbReference type="EMBL" id="CM000363">
    <property type="protein sequence ID" value="EDX10667.1"/>
    <property type="molecule type" value="Genomic_DNA"/>
</dbReference>
<keyword evidence="3" id="KW-1185">Reference proteome</keyword>